<sequence>MSRNKYLSDVFKDSRRALIQIIVYLYSNMIVRIDYSTVLLKPELIIYTSRKLDRRLADLDKKGIYLPNRLHKGISVADDVGFVTFACQISVADGVGFAISVIVRSVPHCEKIYHIPCLSNGPLTTPLKK</sequence>
<proteinExistence type="predicted"/>
<dbReference type="Proteomes" id="UP001217089">
    <property type="component" value="Unassembled WGS sequence"/>
</dbReference>
<evidence type="ECO:0000313" key="1">
    <source>
        <dbReference type="EMBL" id="KAJ8321647.1"/>
    </source>
</evidence>
<organism evidence="1 2">
    <name type="scientific">Tegillarca granosa</name>
    <name type="common">Malaysian cockle</name>
    <name type="synonym">Anadara granosa</name>
    <dbReference type="NCBI Taxonomy" id="220873"/>
    <lineage>
        <taxon>Eukaryota</taxon>
        <taxon>Metazoa</taxon>
        <taxon>Spiralia</taxon>
        <taxon>Lophotrochozoa</taxon>
        <taxon>Mollusca</taxon>
        <taxon>Bivalvia</taxon>
        <taxon>Autobranchia</taxon>
        <taxon>Pteriomorphia</taxon>
        <taxon>Arcoida</taxon>
        <taxon>Arcoidea</taxon>
        <taxon>Arcidae</taxon>
        <taxon>Tegillarca</taxon>
    </lineage>
</organism>
<comment type="caution">
    <text evidence="1">The sequence shown here is derived from an EMBL/GenBank/DDBJ whole genome shotgun (WGS) entry which is preliminary data.</text>
</comment>
<protein>
    <submittedName>
        <fullName evidence="1">Uncharacterized protein</fullName>
    </submittedName>
</protein>
<evidence type="ECO:0000313" key="2">
    <source>
        <dbReference type="Proteomes" id="UP001217089"/>
    </source>
</evidence>
<gene>
    <name evidence="1" type="ORF">KUTeg_000118</name>
</gene>
<reference evidence="1 2" key="1">
    <citation type="submission" date="2022-12" db="EMBL/GenBank/DDBJ databases">
        <title>Chromosome-level genome of Tegillarca granosa.</title>
        <authorList>
            <person name="Kim J."/>
        </authorList>
    </citation>
    <scope>NUCLEOTIDE SEQUENCE [LARGE SCALE GENOMIC DNA]</scope>
    <source>
        <strain evidence="1">Teg-2019</strain>
        <tissue evidence="1">Adductor muscle</tissue>
    </source>
</reference>
<dbReference type="EMBL" id="JARBDR010000018">
    <property type="protein sequence ID" value="KAJ8321647.1"/>
    <property type="molecule type" value="Genomic_DNA"/>
</dbReference>
<accession>A0ABQ9FXS9</accession>
<name>A0ABQ9FXS9_TEGGR</name>
<keyword evidence="2" id="KW-1185">Reference proteome</keyword>